<dbReference type="Proteomes" id="UP000317171">
    <property type="component" value="Chromosome"/>
</dbReference>
<accession>A0A517RLL6</accession>
<proteinExistence type="predicted"/>
<dbReference type="EMBL" id="CP036269">
    <property type="protein sequence ID" value="QDT44776.1"/>
    <property type="molecule type" value="Genomic_DNA"/>
</dbReference>
<evidence type="ECO:0000313" key="2">
    <source>
        <dbReference type="Proteomes" id="UP000317171"/>
    </source>
</evidence>
<keyword evidence="2" id="KW-1185">Reference proteome</keyword>
<reference evidence="1 2" key="1">
    <citation type="submission" date="2019-02" db="EMBL/GenBank/DDBJ databases">
        <title>Deep-cultivation of Planctomycetes and their phenomic and genomic characterization uncovers novel biology.</title>
        <authorList>
            <person name="Wiegand S."/>
            <person name="Jogler M."/>
            <person name="Boedeker C."/>
            <person name="Pinto D."/>
            <person name="Vollmers J."/>
            <person name="Rivas-Marin E."/>
            <person name="Kohn T."/>
            <person name="Peeters S.H."/>
            <person name="Heuer A."/>
            <person name="Rast P."/>
            <person name="Oberbeckmann S."/>
            <person name="Bunk B."/>
            <person name="Jeske O."/>
            <person name="Meyerdierks A."/>
            <person name="Storesund J.E."/>
            <person name="Kallscheuer N."/>
            <person name="Luecker S."/>
            <person name="Lage O.M."/>
            <person name="Pohl T."/>
            <person name="Merkel B.J."/>
            <person name="Hornburger P."/>
            <person name="Mueller R.-W."/>
            <person name="Bruemmer F."/>
            <person name="Labrenz M."/>
            <person name="Spormann A.M."/>
            <person name="Op den Camp H."/>
            <person name="Overmann J."/>
            <person name="Amann R."/>
            <person name="Jetten M.S.M."/>
            <person name="Mascher T."/>
            <person name="Medema M.H."/>
            <person name="Devos D.P."/>
            <person name="Kaster A.-K."/>
            <person name="Ovreas L."/>
            <person name="Rohde M."/>
            <person name="Galperin M.Y."/>
            <person name="Jogler C."/>
        </authorList>
    </citation>
    <scope>NUCLEOTIDE SEQUENCE [LARGE SCALE GENOMIC DNA]</scope>
    <source>
        <strain evidence="1 2">Pan241w</strain>
    </source>
</reference>
<dbReference type="Gene3D" id="2.20.28.30">
    <property type="entry name" value="RNA polymerase ii, chain L"/>
    <property type="match status" value="1"/>
</dbReference>
<dbReference type="AlphaFoldDB" id="A0A517RLL6"/>
<evidence type="ECO:0008006" key="3">
    <source>
        <dbReference type="Google" id="ProtNLM"/>
    </source>
</evidence>
<organism evidence="1 2">
    <name type="scientific">Gimesia alba</name>
    <dbReference type="NCBI Taxonomy" id="2527973"/>
    <lineage>
        <taxon>Bacteria</taxon>
        <taxon>Pseudomonadati</taxon>
        <taxon>Planctomycetota</taxon>
        <taxon>Planctomycetia</taxon>
        <taxon>Planctomycetales</taxon>
        <taxon>Planctomycetaceae</taxon>
        <taxon>Gimesia</taxon>
    </lineage>
</organism>
<protein>
    <recommendedName>
        <fullName evidence="3">Zinc ribbon domain protein</fullName>
    </recommendedName>
</protein>
<sequence length="55" mass="6583">MLVKQFKCQRCNYRFECEVIDRESPYERFKVGPPVRCPKCDSNMVEVIRVIRKAS</sequence>
<gene>
    <name evidence="1" type="ORF">Pan241w_48920</name>
</gene>
<dbReference type="KEGG" id="gaz:Pan241w_48920"/>
<evidence type="ECO:0000313" key="1">
    <source>
        <dbReference type="EMBL" id="QDT44776.1"/>
    </source>
</evidence>
<name>A0A517RLL6_9PLAN</name>